<comment type="caution">
    <text evidence="2">The sequence shown here is derived from an EMBL/GenBank/DDBJ whole genome shotgun (WGS) entry which is preliminary data.</text>
</comment>
<evidence type="ECO:0000256" key="1">
    <source>
        <dbReference type="SAM" id="MobiDB-lite"/>
    </source>
</evidence>
<feature type="region of interest" description="Disordered" evidence="1">
    <location>
        <begin position="125"/>
        <end position="149"/>
    </location>
</feature>
<gene>
    <name evidence="2" type="ORF">N4G62_03005</name>
</gene>
<organism evidence="2 3">
    <name type="scientific">Sphingomonas sanguinis</name>
    <dbReference type="NCBI Taxonomy" id="33051"/>
    <lineage>
        <taxon>Bacteria</taxon>
        <taxon>Pseudomonadati</taxon>
        <taxon>Pseudomonadota</taxon>
        <taxon>Alphaproteobacteria</taxon>
        <taxon>Sphingomonadales</taxon>
        <taxon>Sphingomonadaceae</taxon>
        <taxon>Sphingomonas</taxon>
    </lineage>
</organism>
<dbReference type="Proteomes" id="UP001292182">
    <property type="component" value="Unassembled WGS sequence"/>
</dbReference>
<dbReference type="EMBL" id="JAOBTW010000003">
    <property type="protein sequence ID" value="MDZ7280997.1"/>
    <property type="molecule type" value="Genomic_DNA"/>
</dbReference>
<dbReference type="RefSeq" id="WP_219020983.1">
    <property type="nucleotide sequence ID" value="NZ_CP079203.1"/>
</dbReference>
<keyword evidence="3" id="KW-1185">Reference proteome</keyword>
<sequence>MLMIDTGQVSPMPALPSCAIPGARPATKRMADLPTPVHDALLASVGQPIAEAGAPFNASDVVPPNAPPRVRFLRAYRVRDLWLVWVEKGGIGHDFRLFAFRDAAKGASVAVPVPQEASRKLCTASRAMAGKGSHDNYSSPGRGGGGPKA</sequence>
<evidence type="ECO:0000313" key="2">
    <source>
        <dbReference type="EMBL" id="MDZ7280997.1"/>
    </source>
</evidence>
<proteinExistence type="predicted"/>
<reference evidence="3" key="1">
    <citation type="submission" date="2023-07" db="EMBL/GenBank/DDBJ databases">
        <title>Whole genome sequence analysis of rice epiphytic Sphingomonas sanguinis OsEp_Plm_15B2.</title>
        <authorList>
            <person name="Sahu K.P."/>
            <person name="Asharani P."/>
            <person name="Reddy B."/>
            <person name="Kumar A."/>
        </authorList>
    </citation>
    <scope>NUCLEOTIDE SEQUENCE [LARGE SCALE GENOMIC DNA]</scope>
    <source>
        <strain evidence="3">OsEp_Plm_15B2</strain>
    </source>
</reference>
<protein>
    <submittedName>
        <fullName evidence="2">Uncharacterized protein</fullName>
    </submittedName>
</protein>
<name>A0ABU5LM35_9SPHN</name>
<accession>A0ABU5LM35</accession>
<evidence type="ECO:0000313" key="3">
    <source>
        <dbReference type="Proteomes" id="UP001292182"/>
    </source>
</evidence>